<feature type="domain" description="Reverse transcriptase Ty1/copia-type" evidence="2">
    <location>
        <begin position="463"/>
        <end position="666"/>
    </location>
</feature>
<dbReference type="AlphaFoldDB" id="A0A6P5TQK6"/>
<dbReference type="PANTHER" id="PTHR47481">
    <property type="match status" value="1"/>
</dbReference>
<accession>A0A6P5TQK6</accession>
<reference evidence="4" key="1">
    <citation type="submission" date="2025-08" db="UniProtKB">
        <authorList>
            <consortium name="RefSeq"/>
        </authorList>
    </citation>
    <scope>IDENTIFICATION</scope>
</reference>
<dbReference type="InterPro" id="IPR043502">
    <property type="entry name" value="DNA/RNA_pol_sf"/>
</dbReference>
<dbReference type="Pfam" id="PF07727">
    <property type="entry name" value="RVT_2"/>
    <property type="match status" value="1"/>
</dbReference>
<dbReference type="PANTHER" id="PTHR47481:SF22">
    <property type="entry name" value="RETROTRANSPOSON GAG DOMAIN-CONTAINING PROTEIN"/>
    <property type="match status" value="1"/>
</dbReference>
<protein>
    <submittedName>
        <fullName evidence="4">Uncharacterized protein LOC110769611</fullName>
    </submittedName>
</protein>
<sequence length="666" mass="73029">MLRSWIIASLSEDVLPHIVGTSTSSEAWTCLKQDFGSPTNTRLLQLHTQLQNLPKGDLLVATYLQKAKLLADQLAVAGKPLDANEFNAIIFRNLGNDYSDMVTAMSTKLSPISYSELHSLLVSHEIRLQEHATHSTILPSANMAYRGSNSNSNRGSSNQHNRNPFNSNNQGSSNFNNNRGSSTYNNRYDKPNDASAHIASFPTSNSDFSAWFPDTGATHHVAPDIANLSIANSYTGQDQLKVGNGNGLSISHEQITGKPLLHGLNENGLYKLSNIAIPNKNDGPMVPINSKSNSFLLPIELPSSARDVRASTLGNLSSPIGSPPLNSNNSLPLSDAPIYSPSLPSNSNSISNLNSHSIVNSPPNNDNSILSQHDNIAHNVTNSSGLESVVHLVGNQRGNPSHGRNDTRYNLHPKPPPNPKYTIPHALLTEATSQHKPTCFSEANKHKHWRAAMNDELNALMHNGTWSLVPYNPSMNVVGCKWVFRVKRKTDGTIDCYKERLVAKGFHQQEGVDYTETFSPVVKATTIRTVLSIAVSHGWETRQLDVTNAFLHGHLNEEVYMIQPPGFVDDTKPHHVCKLHCSLYGLKQAPRAWFQCLSSCLLQLQFVGSKVDSSLFIFNDMSIIIYVLIYVDDIIITGNNGAAIANVISTLSLQFALKDLNFLGIE</sequence>
<feature type="non-terminal residue" evidence="4">
    <location>
        <position position="666"/>
    </location>
</feature>
<organism evidence="3 4">
    <name type="scientific">Prunus avium</name>
    <name type="common">Cherry</name>
    <name type="synonym">Cerasus avium</name>
    <dbReference type="NCBI Taxonomy" id="42229"/>
    <lineage>
        <taxon>Eukaryota</taxon>
        <taxon>Viridiplantae</taxon>
        <taxon>Streptophyta</taxon>
        <taxon>Embryophyta</taxon>
        <taxon>Tracheophyta</taxon>
        <taxon>Spermatophyta</taxon>
        <taxon>Magnoliopsida</taxon>
        <taxon>eudicotyledons</taxon>
        <taxon>Gunneridae</taxon>
        <taxon>Pentapetalae</taxon>
        <taxon>rosids</taxon>
        <taxon>fabids</taxon>
        <taxon>Rosales</taxon>
        <taxon>Rosaceae</taxon>
        <taxon>Amygdaloideae</taxon>
        <taxon>Amygdaleae</taxon>
        <taxon>Prunus</taxon>
    </lineage>
</organism>
<feature type="region of interest" description="Disordered" evidence="1">
    <location>
        <begin position="139"/>
        <end position="198"/>
    </location>
</feature>
<dbReference type="SUPFAM" id="SSF56672">
    <property type="entry name" value="DNA/RNA polymerases"/>
    <property type="match status" value="1"/>
</dbReference>
<evidence type="ECO:0000313" key="3">
    <source>
        <dbReference type="Proteomes" id="UP000515124"/>
    </source>
</evidence>
<evidence type="ECO:0000259" key="2">
    <source>
        <dbReference type="Pfam" id="PF07727"/>
    </source>
</evidence>
<proteinExistence type="predicted"/>
<evidence type="ECO:0000313" key="4">
    <source>
        <dbReference type="RefSeq" id="XP_021829321.1"/>
    </source>
</evidence>
<dbReference type="Pfam" id="PF14223">
    <property type="entry name" value="Retrotran_gag_2"/>
    <property type="match status" value="1"/>
</dbReference>
<dbReference type="InterPro" id="IPR013103">
    <property type="entry name" value="RVT_2"/>
</dbReference>
<dbReference type="Proteomes" id="UP000515124">
    <property type="component" value="Unplaced"/>
</dbReference>
<feature type="compositionally biased region" description="Low complexity" evidence="1">
    <location>
        <begin position="146"/>
        <end position="182"/>
    </location>
</feature>
<evidence type="ECO:0000256" key="1">
    <source>
        <dbReference type="SAM" id="MobiDB-lite"/>
    </source>
</evidence>
<keyword evidence="3" id="KW-1185">Reference proteome</keyword>
<name>A0A6P5TQK6_PRUAV</name>
<dbReference type="KEGG" id="pavi:110769611"/>
<dbReference type="GeneID" id="110769611"/>
<dbReference type="RefSeq" id="XP_021829321.1">
    <property type="nucleotide sequence ID" value="XM_021973629.1"/>
</dbReference>
<gene>
    <name evidence="4" type="primary">LOC110769611</name>
</gene>